<name>A0A133U3L2_9EURY</name>
<dbReference type="EMBL" id="LHXJ01000123">
    <property type="protein sequence ID" value="KXA88774.1"/>
    <property type="molecule type" value="Genomic_DNA"/>
</dbReference>
<proteinExistence type="predicted"/>
<protein>
    <recommendedName>
        <fullName evidence="3">ISXO2-like transposase domain-containing protein</fullName>
    </recommendedName>
</protein>
<accession>A0A133U3L2</accession>
<comment type="caution">
    <text evidence="1">The sequence shown here is derived from an EMBL/GenBank/DDBJ whole genome shotgun (WGS) entry which is preliminary data.</text>
</comment>
<evidence type="ECO:0000313" key="2">
    <source>
        <dbReference type="Proteomes" id="UP000070163"/>
    </source>
</evidence>
<sequence>MLAKAFGLPRYLIWSPLTFLIRSYLLENSCSCPDCGSENFVKDGHNERKKMPDMQMLQCSDCDRYFSLRAGTIFYWKHASMGELFVISWIFSGGGSRRWVREWICDVGEYCASEWFKRLEKTFKNSIGDAPRFSHGFFQADEMEIRSFGEKPLIFGVKRGDGRIFEAPLPGDSALEFKSALKAADGEIGPIINLMTDGHASYPQATEWLGIIHHPVNRSENGFVDERGFHANGVENLWSHERGWIEAARYVFSSSQS</sequence>
<organism evidence="1 2">
    <name type="scientific">candidate division MSBL1 archaeon SCGC-AAA259A05</name>
    <dbReference type="NCBI Taxonomy" id="1698259"/>
    <lineage>
        <taxon>Archaea</taxon>
        <taxon>Methanobacteriati</taxon>
        <taxon>Methanobacteriota</taxon>
        <taxon>candidate division MSBL1</taxon>
    </lineage>
</organism>
<keyword evidence="2" id="KW-1185">Reference proteome</keyword>
<dbReference type="Proteomes" id="UP000070163">
    <property type="component" value="Unassembled WGS sequence"/>
</dbReference>
<evidence type="ECO:0000313" key="1">
    <source>
        <dbReference type="EMBL" id="KXA88774.1"/>
    </source>
</evidence>
<gene>
    <name evidence="1" type="ORF">AKJ57_06345</name>
</gene>
<dbReference type="AlphaFoldDB" id="A0A133U3L2"/>
<reference evidence="1 2" key="1">
    <citation type="journal article" date="2016" name="Sci. Rep.">
        <title>Metabolic traits of an uncultured archaeal lineage -MSBL1- from brine pools of the Red Sea.</title>
        <authorList>
            <person name="Mwirichia R."/>
            <person name="Alam I."/>
            <person name="Rashid M."/>
            <person name="Vinu M."/>
            <person name="Ba-Alawi W."/>
            <person name="Anthony Kamau A."/>
            <person name="Kamanda Ngugi D."/>
            <person name="Goker M."/>
            <person name="Klenk H.P."/>
            <person name="Bajic V."/>
            <person name="Stingl U."/>
        </authorList>
    </citation>
    <scope>NUCLEOTIDE SEQUENCE [LARGE SCALE GENOMIC DNA]</scope>
    <source>
        <strain evidence="1">SCGC-AAA259A05</strain>
    </source>
</reference>
<evidence type="ECO:0008006" key="3">
    <source>
        <dbReference type="Google" id="ProtNLM"/>
    </source>
</evidence>